<dbReference type="PANTHER" id="PTHR46224:SF6">
    <property type="entry name" value="ANKYRIN REPEAT FAMILY PROTEIN"/>
    <property type="match status" value="1"/>
</dbReference>
<dbReference type="PRINTS" id="PR01415">
    <property type="entry name" value="ANKYRIN"/>
</dbReference>
<dbReference type="Pfam" id="PF13606">
    <property type="entry name" value="Ank_3"/>
    <property type="match status" value="1"/>
</dbReference>
<dbReference type="Gene3D" id="1.25.40.20">
    <property type="entry name" value="Ankyrin repeat-containing domain"/>
    <property type="match status" value="2"/>
</dbReference>
<feature type="repeat" description="ANK" evidence="1">
    <location>
        <begin position="84"/>
        <end position="116"/>
    </location>
</feature>
<evidence type="ECO:0000313" key="2">
    <source>
        <dbReference type="EMBL" id="MCL7042139.1"/>
    </source>
</evidence>
<dbReference type="EMBL" id="JAJJMA010231793">
    <property type="protein sequence ID" value="MCL7042139.1"/>
    <property type="molecule type" value="Genomic_DNA"/>
</dbReference>
<keyword evidence="3" id="KW-1185">Reference proteome</keyword>
<comment type="caution">
    <text evidence="2">The sequence shown here is derived from an EMBL/GenBank/DDBJ whole genome shotgun (WGS) entry which is preliminary data.</text>
</comment>
<dbReference type="Pfam" id="PF12796">
    <property type="entry name" value="Ank_2"/>
    <property type="match status" value="1"/>
</dbReference>
<feature type="repeat" description="ANK" evidence="1">
    <location>
        <begin position="152"/>
        <end position="175"/>
    </location>
</feature>
<dbReference type="SMART" id="SM00248">
    <property type="entry name" value="ANK"/>
    <property type="match status" value="4"/>
</dbReference>
<feature type="non-terminal residue" evidence="2">
    <location>
        <position position="1"/>
    </location>
</feature>
<dbReference type="Proteomes" id="UP001177140">
    <property type="component" value="Unassembled WGS sequence"/>
</dbReference>
<dbReference type="InterPro" id="IPR036770">
    <property type="entry name" value="Ankyrin_rpt-contain_sf"/>
</dbReference>
<accession>A0AA41VJ50</accession>
<evidence type="ECO:0000313" key="3">
    <source>
        <dbReference type="Proteomes" id="UP001177140"/>
    </source>
</evidence>
<feature type="repeat" description="ANK" evidence="1">
    <location>
        <begin position="50"/>
        <end position="83"/>
    </location>
</feature>
<organism evidence="2 3">
    <name type="scientific">Papaver nudicaule</name>
    <name type="common">Iceland poppy</name>
    <dbReference type="NCBI Taxonomy" id="74823"/>
    <lineage>
        <taxon>Eukaryota</taxon>
        <taxon>Viridiplantae</taxon>
        <taxon>Streptophyta</taxon>
        <taxon>Embryophyta</taxon>
        <taxon>Tracheophyta</taxon>
        <taxon>Spermatophyta</taxon>
        <taxon>Magnoliopsida</taxon>
        <taxon>Ranunculales</taxon>
        <taxon>Papaveraceae</taxon>
        <taxon>Papaveroideae</taxon>
        <taxon>Papaver</taxon>
    </lineage>
</organism>
<protein>
    <recommendedName>
        <fullName evidence="4">Ankyrin</fullName>
    </recommendedName>
</protein>
<dbReference type="PANTHER" id="PTHR46224">
    <property type="entry name" value="ANKYRIN REPEAT FAMILY PROTEIN"/>
    <property type="match status" value="1"/>
</dbReference>
<dbReference type="InterPro" id="IPR002110">
    <property type="entry name" value="Ankyrin_rpt"/>
</dbReference>
<evidence type="ECO:0008006" key="4">
    <source>
        <dbReference type="Google" id="ProtNLM"/>
    </source>
</evidence>
<dbReference type="SUPFAM" id="SSF48403">
    <property type="entry name" value="Ankyrin repeat"/>
    <property type="match status" value="1"/>
</dbReference>
<proteinExistence type="predicted"/>
<evidence type="ECO:0000256" key="1">
    <source>
        <dbReference type="PROSITE-ProRule" id="PRU00023"/>
    </source>
</evidence>
<gene>
    <name evidence="2" type="ORF">MKW94_028838</name>
</gene>
<keyword evidence="1" id="KW-0040">ANK repeat</keyword>
<feature type="repeat" description="ANK" evidence="1">
    <location>
        <begin position="117"/>
        <end position="149"/>
    </location>
</feature>
<reference evidence="2" key="1">
    <citation type="submission" date="2022-03" db="EMBL/GenBank/DDBJ databases">
        <title>A functionally conserved STORR gene fusion in Papaver species that diverged 16.8 million years ago.</title>
        <authorList>
            <person name="Catania T."/>
        </authorList>
    </citation>
    <scope>NUCLEOTIDE SEQUENCE</scope>
    <source>
        <strain evidence="2">S-191538</strain>
    </source>
</reference>
<sequence>MIIIPLYPIVFLQAAHNGQLQLLKKSAASLDCVLGGGGIHAILENAKDEHGRCAIHYAATSGRINVLNYLIEEMGLDIDIQDGFGKTPLSRASIEGYLAAVEYLLAMGANPEILDGSDTSPLHYVAMKGRKDFIPLLLSKGSNVDVINGFGSPLQYAATAGEHDTVKVLLDHGAN</sequence>
<dbReference type="PROSITE" id="PS50088">
    <property type="entry name" value="ANK_REPEAT"/>
    <property type="match status" value="4"/>
</dbReference>
<name>A0AA41VJ50_PAPNU</name>
<dbReference type="InterPro" id="IPR051616">
    <property type="entry name" value="Cul2-RING_E3_ligase_SR"/>
</dbReference>
<dbReference type="AlphaFoldDB" id="A0AA41VJ50"/>
<dbReference type="PROSITE" id="PS50297">
    <property type="entry name" value="ANK_REP_REGION"/>
    <property type="match status" value="4"/>
</dbReference>